<sequence>MSTPLQQSSRSSTLLGVNALNTAHSAIQRCKTDVDTTAGALATSYSAASEDGAEFQRLLQQWDQHAQLILNKLQGLINHLNVTLQQHTSTQTANTDMLRSSQGAADSAFTQLIG</sequence>
<comment type="caution">
    <text evidence="1">The sequence shown here is derived from an EMBL/GenBank/DDBJ whole genome shotgun (WGS) entry which is preliminary data.</text>
</comment>
<dbReference type="InterPro" id="IPR036689">
    <property type="entry name" value="ESAT-6-like_sf"/>
</dbReference>
<name>A0A918L2L3_9ACTN</name>
<dbReference type="SUPFAM" id="SSF140453">
    <property type="entry name" value="EsxAB dimer-like"/>
    <property type="match status" value="1"/>
</dbReference>
<evidence type="ECO:0000313" key="2">
    <source>
        <dbReference type="Proteomes" id="UP000606194"/>
    </source>
</evidence>
<keyword evidence="2" id="KW-1185">Reference proteome</keyword>
<dbReference type="AlphaFoldDB" id="A0A918L2L3"/>
<reference evidence="1" key="2">
    <citation type="submission" date="2020-09" db="EMBL/GenBank/DDBJ databases">
        <authorList>
            <person name="Sun Q."/>
            <person name="Ohkuma M."/>
        </authorList>
    </citation>
    <scope>NUCLEOTIDE SEQUENCE</scope>
    <source>
        <strain evidence="1">JCM 4386</strain>
    </source>
</reference>
<reference evidence="1" key="1">
    <citation type="journal article" date="2014" name="Int. J. Syst. Evol. Microbiol.">
        <title>Complete genome sequence of Corynebacterium casei LMG S-19264T (=DSM 44701T), isolated from a smear-ripened cheese.</title>
        <authorList>
            <consortium name="US DOE Joint Genome Institute (JGI-PGF)"/>
            <person name="Walter F."/>
            <person name="Albersmeier A."/>
            <person name="Kalinowski J."/>
            <person name="Ruckert C."/>
        </authorList>
    </citation>
    <scope>NUCLEOTIDE SEQUENCE</scope>
    <source>
        <strain evidence="1">JCM 4386</strain>
    </source>
</reference>
<gene>
    <name evidence="1" type="ORF">GCM10010269_23370</name>
</gene>
<dbReference type="RefSeq" id="WP_190149142.1">
    <property type="nucleotide sequence ID" value="NZ_BMTL01000008.1"/>
</dbReference>
<dbReference type="Gene3D" id="1.10.287.1060">
    <property type="entry name" value="ESAT-6-like"/>
    <property type="match status" value="1"/>
</dbReference>
<dbReference type="Proteomes" id="UP000606194">
    <property type="component" value="Unassembled WGS sequence"/>
</dbReference>
<organism evidence="1 2">
    <name type="scientific">Streptomyces humidus</name>
    <dbReference type="NCBI Taxonomy" id="52259"/>
    <lineage>
        <taxon>Bacteria</taxon>
        <taxon>Bacillati</taxon>
        <taxon>Actinomycetota</taxon>
        <taxon>Actinomycetes</taxon>
        <taxon>Kitasatosporales</taxon>
        <taxon>Streptomycetaceae</taxon>
        <taxon>Streptomyces</taxon>
    </lineage>
</organism>
<evidence type="ECO:0000313" key="1">
    <source>
        <dbReference type="EMBL" id="GGR83574.1"/>
    </source>
</evidence>
<proteinExistence type="predicted"/>
<dbReference type="EMBL" id="BMTL01000008">
    <property type="protein sequence ID" value="GGR83574.1"/>
    <property type="molecule type" value="Genomic_DNA"/>
</dbReference>
<protein>
    <submittedName>
        <fullName evidence="1">Uncharacterized protein</fullName>
    </submittedName>
</protein>
<accession>A0A918L2L3</accession>